<dbReference type="GO" id="GO:0030175">
    <property type="term" value="C:filopodium"/>
    <property type="evidence" value="ECO:0007669"/>
    <property type="project" value="UniProtKB-SubCell"/>
</dbReference>
<evidence type="ECO:0000256" key="4">
    <source>
        <dbReference type="ARBA" id="ARBA00010020"/>
    </source>
</evidence>
<reference evidence="15" key="1">
    <citation type="submission" date="2021-04" db="EMBL/GenBank/DDBJ databases">
        <authorList>
            <consortium name="Wellcome Sanger Institute Data Sharing"/>
        </authorList>
    </citation>
    <scope>NUCLEOTIDE SEQUENCE [LARGE SCALE GENOMIC DNA]</scope>
</reference>
<comment type="subcellular location">
    <subcellularLocation>
        <location evidence="2">Cell projection</location>
        <location evidence="2">Filopodium</location>
    </subcellularLocation>
    <subcellularLocation>
        <location evidence="3">Cell projection</location>
        <location evidence="3">Lamellipodium</location>
    </subcellularLocation>
    <subcellularLocation>
        <location evidence="1">Cytoplasm</location>
        <location evidence="1">Cytoskeleton</location>
    </subcellularLocation>
</comment>
<dbReference type="InterPro" id="IPR001452">
    <property type="entry name" value="SH3_domain"/>
</dbReference>
<dbReference type="AlphaFoldDB" id="A0A671WKH3"/>
<evidence type="ECO:0000313" key="15">
    <source>
        <dbReference type="Ensembl" id="ENSSAUP00010039367.1"/>
    </source>
</evidence>
<evidence type="ECO:0000256" key="10">
    <source>
        <dbReference type="ARBA" id="ARBA00023273"/>
    </source>
</evidence>
<dbReference type="SUPFAM" id="SSF50044">
    <property type="entry name" value="SH3-domain"/>
    <property type="match status" value="1"/>
</dbReference>
<dbReference type="GO" id="GO:0030027">
    <property type="term" value="C:lamellipodium"/>
    <property type="evidence" value="ECO:0007669"/>
    <property type="project" value="UniProtKB-SubCell"/>
</dbReference>
<evidence type="ECO:0000256" key="9">
    <source>
        <dbReference type="ARBA" id="ARBA00023212"/>
    </source>
</evidence>
<evidence type="ECO:0000256" key="7">
    <source>
        <dbReference type="ARBA" id="ARBA00022553"/>
    </source>
</evidence>
<dbReference type="RefSeq" id="XP_030254491.1">
    <property type="nucleotide sequence ID" value="XM_030398631.1"/>
</dbReference>
<feature type="compositionally biased region" description="Polar residues" evidence="12">
    <location>
        <begin position="219"/>
        <end position="234"/>
    </location>
</feature>
<evidence type="ECO:0000256" key="1">
    <source>
        <dbReference type="ARBA" id="ARBA00004245"/>
    </source>
</evidence>
<evidence type="ECO:0000256" key="2">
    <source>
        <dbReference type="ARBA" id="ARBA00004486"/>
    </source>
</evidence>
<dbReference type="Pfam" id="PF00018">
    <property type="entry name" value="SH3_1"/>
    <property type="match status" value="1"/>
</dbReference>
<feature type="compositionally biased region" description="Polar residues" evidence="12">
    <location>
        <begin position="156"/>
        <end position="171"/>
    </location>
</feature>
<reference evidence="15" key="3">
    <citation type="submission" date="2025-09" db="UniProtKB">
        <authorList>
            <consortium name="Ensembl"/>
        </authorList>
    </citation>
    <scope>IDENTIFICATION</scope>
</reference>
<dbReference type="Pfam" id="PF07815">
    <property type="entry name" value="Abi_HHR"/>
    <property type="match status" value="1"/>
</dbReference>
<dbReference type="Proteomes" id="UP000472265">
    <property type="component" value="Chromosome 19"/>
</dbReference>
<keyword evidence="16" id="KW-1185">Reference proteome</keyword>
<organism evidence="15 16">
    <name type="scientific">Sparus aurata</name>
    <name type="common">Gilthead sea bream</name>
    <dbReference type="NCBI Taxonomy" id="8175"/>
    <lineage>
        <taxon>Eukaryota</taxon>
        <taxon>Metazoa</taxon>
        <taxon>Chordata</taxon>
        <taxon>Craniata</taxon>
        <taxon>Vertebrata</taxon>
        <taxon>Euteleostomi</taxon>
        <taxon>Actinopterygii</taxon>
        <taxon>Neopterygii</taxon>
        <taxon>Teleostei</taxon>
        <taxon>Neoteleostei</taxon>
        <taxon>Acanthomorphata</taxon>
        <taxon>Eupercaria</taxon>
        <taxon>Spariformes</taxon>
        <taxon>Sparidae</taxon>
        <taxon>Sparus</taxon>
    </lineage>
</organism>
<dbReference type="GO" id="GO:0005856">
    <property type="term" value="C:cytoskeleton"/>
    <property type="evidence" value="ECO:0007669"/>
    <property type="project" value="UniProtKB-SubCell"/>
</dbReference>
<accession>A0A671WKH3</accession>
<name>A0A671WKH3_SPAAU</name>
<dbReference type="PANTHER" id="PTHR10460">
    <property type="entry name" value="ABL INTERACTOR FAMILY MEMBER"/>
    <property type="match status" value="1"/>
</dbReference>
<dbReference type="InterPro" id="IPR000727">
    <property type="entry name" value="T_SNARE_dom"/>
</dbReference>
<keyword evidence="6" id="KW-0963">Cytoplasm</keyword>
<dbReference type="Ensembl" id="ENSSAUT00010041497.1">
    <property type="protein sequence ID" value="ENSSAUP00010039367.1"/>
    <property type="gene ID" value="ENSSAUG00010016517.1"/>
</dbReference>
<feature type="compositionally biased region" description="Pro residues" evidence="12">
    <location>
        <begin position="277"/>
        <end position="287"/>
    </location>
</feature>
<dbReference type="GO" id="GO:0017124">
    <property type="term" value="F:SH3 domain binding"/>
    <property type="evidence" value="ECO:0007669"/>
    <property type="project" value="TreeGrafter"/>
</dbReference>
<keyword evidence="9" id="KW-0206">Cytoskeleton</keyword>
<feature type="compositionally biased region" description="Pro residues" evidence="12">
    <location>
        <begin position="294"/>
        <end position="303"/>
    </location>
</feature>
<dbReference type="PROSITE" id="PS50002">
    <property type="entry name" value="SH3"/>
    <property type="match status" value="1"/>
</dbReference>
<dbReference type="SMART" id="SM00326">
    <property type="entry name" value="SH3"/>
    <property type="match status" value="1"/>
</dbReference>
<keyword evidence="7" id="KW-0597">Phosphoprotein</keyword>
<dbReference type="GO" id="GO:0031209">
    <property type="term" value="C:SCAR complex"/>
    <property type="evidence" value="ECO:0007669"/>
    <property type="project" value="TreeGrafter"/>
</dbReference>
<feature type="compositionally biased region" description="Low complexity" evidence="12">
    <location>
        <begin position="244"/>
        <end position="257"/>
    </location>
</feature>
<evidence type="ECO:0000256" key="3">
    <source>
        <dbReference type="ARBA" id="ARBA00004510"/>
    </source>
</evidence>
<dbReference type="Gene3D" id="6.10.140.1620">
    <property type="match status" value="1"/>
</dbReference>
<evidence type="ECO:0000313" key="16">
    <source>
        <dbReference type="Proteomes" id="UP000472265"/>
    </source>
</evidence>
<dbReference type="GeneTree" id="ENSGT00940000154811"/>
<dbReference type="PANTHER" id="PTHR10460:SF2">
    <property type="entry name" value="ABL INTERACTOR 1"/>
    <property type="match status" value="1"/>
</dbReference>
<keyword evidence="8" id="KW-0175">Coiled coil</keyword>
<feature type="region of interest" description="Disordered" evidence="12">
    <location>
        <begin position="152"/>
        <end position="307"/>
    </location>
</feature>
<gene>
    <name evidence="15" type="primary">ABI1</name>
    <name evidence="15" type="synonym">abi1a</name>
</gene>
<dbReference type="GO" id="GO:0001764">
    <property type="term" value="P:neuron migration"/>
    <property type="evidence" value="ECO:0007669"/>
    <property type="project" value="TreeGrafter"/>
</dbReference>
<proteinExistence type="inferred from homology"/>
<sequence length="392" mass="42942">MAELQMLLEEEIPAGKRALEESYQNLTRVADYCESNYVQAQDKRKALEETKAYTTQSLASVAYQINALANNVLQLLDIQASQLRRMESSINHISQTVDIHKEKVARREIGILTTNKNTARTHKIIAPANMERPVRYIRKPIDYNVLDDVGHGVKQHGNNQAIRGGTLSRTNPPTQKPPSPPMSGRGTLGRNTPFKTLEPVKPPTVPNDYMTSPARLGSQHGQHSPGRTASLNQRQRTHSGSSGGSSSRENSGSSGIGIPIAVPTPSIPNSGPVADTPTPPPPPPPDDIPLFDDSPPPPPPPPVDYEEEDAAVVQYNDPYADGDPQWAPKNYIEKVVAIYDYSKDKDDELSFMEGAIIYVIKKNDDGWFEGVSSGVTGLFPGNYVESIMHYAD</sequence>
<reference evidence="15" key="2">
    <citation type="submission" date="2025-08" db="UniProtKB">
        <authorList>
            <consortium name="Ensembl"/>
        </authorList>
    </citation>
    <scope>IDENTIFICATION</scope>
</reference>
<dbReference type="GeneID" id="115570211"/>
<dbReference type="FunFam" id="2.30.30.40:FF:000002">
    <property type="entry name" value="abl interactor 1 isoform X1"/>
    <property type="match status" value="1"/>
</dbReference>
<dbReference type="InterPro" id="IPR036028">
    <property type="entry name" value="SH3-like_dom_sf"/>
</dbReference>
<evidence type="ECO:0000259" key="13">
    <source>
        <dbReference type="PROSITE" id="PS50002"/>
    </source>
</evidence>
<evidence type="ECO:0000256" key="12">
    <source>
        <dbReference type="SAM" id="MobiDB-lite"/>
    </source>
</evidence>
<keyword evidence="10" id="KW-0966">Cell projection</keyword>
<dbReference type="PROSITE" id="PS50192">
    <property type="entry name" value="T_SNARE"/>
    <property type="match status" value="1"/>
</dbReference>
<dbReference type="InterPro" id="IPR012849">
    <property type="entry name" value="Abl-interactor_HHR_dom"/>
</dbReference>
<feature type="domain" description="SH3" evidence="13">
    <location>
        <begin position="330"/>
        <end position="389"/>
    </location>
</feature>
<dbReference type="Gene3D" id="2.30.30.40">
    <property type="entry name" value="SH3 Domains"/>
    <property type="match status" value="1"/>
</dbReference>
<protein>
    <submittedName>
        <fullName evidence="15">Abl-interactor 1a</fullName>
    </submittedName>
</protein>
<evidence type="ECO:0000256" key="5">
    <source>
        <dbReference type="ARBA" id="ARBA00022443"/>
    </source>
</evidence>
<dbReference type="InterPro" id="IPR028457">
    <property type="entry name" value="ABI"/>
</dbReference>
<dbReference type="GO" id="GO:0035591">
    <property type="term" value="F:signaling adaptor activity"/>
    <property type="evidence" value="ECO:0007669"/>
    <property type="project" value="TreeGrafter"/>
</dbReference>
<comment type="similarity">
    <text evidence="4">Belongs to the ABI family.</text>
</comment>
<dbReference type="PRINTS" id="PR00452">
    <property type="entry name" value="SH3DOMAIN"/>
</dbReference>
<evidence type="ECO:0000256" key="6">
    <source>
        <dbReference type="ARBA" id="ARBA00022490"/>
    </source>
</evidence>
<evidence type="ECO:0000259" key="14">
    <source>
        <dbReference type="PROSITE" id="PS50192"/>
    </source>
</evidence>
<evidence type="ECO:0000256" key="11">
    <source>
        <dbReference type="PROSITE-ProRule" id="PRU00192"/>
    </source>
</evidence>
<feature type="domain" description="T-SNARE coiled-coil homology" evidence="14">
    <location>
        <begin position="45"/>
        <end position="107"/>
    </location>
</feature>
<keyword evidence="5 11" id="KW-0728">SH3 domain</keyword>
<evidence type="ECO:0000256" key="8">
    <source>
        <dbReference type="ARBA" id="ARBA00023054"/>
    </source>
</evidence>